<keyword evidence="23" id="KW-1185">Reference proteome</keyword>
<dbReference type="CDD" id="cd23948">
    <property type="entry name" value="FAD_synthase"/>
    <property type="match status" value="1"/>
</dbReference>
<dbReference type="GO" id="GO:0005524">
    <property type="term" value="F:ATP binding"/>
    <property type="evidence" value="ECO:0007669"/>
    <property type="project" value="UniProtKB-KW"/>
</dbReference>
<comment type="similarity">
    <text evidence="5">In the C-terminal section; belongs to the PAPS reductase family. FAD1 subfamily.</text>
</comment>
<dbReference type="GO" id="GO:0003919">
    <property type="term" value="F:FMN adenylyltransferase activity"/>
    <property type="evidence" value="ECO:0007669"/>
    <property type="project" value="UniProtKB-EC"/>
</dbReference>
<comment type="pathway">
    <text evidence="4">Cofactor biosynthesis; FAD biosynthesis; FAD from FMN: step 1/1.</text>
</comment>
<evidence type="ECO:0000256" key="15">
    <source>
        <dbReference type="ARBA" id="ARBA00022827"/>
    </source>
</evidence>
<dbReference type="InterPro" id="IPR002500">
    <property type="entry name" value="PAPS_reduct_dom"/>
</dbReference>
<dbReference type="InterPro" id="IPR036425">
    <property type="entry name" value="MoaB/Mog-like_dom_sf"/>
</dbReference>
<feature type="domain" description="MoaB/Mog" evidence="21">
    <location>
        <begin position="111"/>
        <end position="277"/>
    </location>
</feature>
<proteinExistence type="inferred from homology"/>
<evidence type="ECO:0000313" key="23">
    <source>
        <dbReference type="Proteomes" id="UP001497497"/>
    </source>
</evidence>
<protein>
    <recommendedName>
        <fullName evidence="8">FAD synthase</fullName>
        <ecNumber evidence="7">2.7.7.2</ecNumber>
    </recommendedName>
    <alternativeName>
        <fullName evidence="17">FAD pyrophosphorylase</fullName>
    </alternativeName>
    <alternativeName>
        <fullName evidence="19">FMN adenylyltransferase</fullName>
    </alternativeName>
    <alternativeName>
        <fullName evidence="18">Flavin adenine dinucleotide synthase</fullName>
    </alternativeName>
</protein>
<evidence type="ECO:0000256" key="9">
    <source>
        <dbReference type="ARBA" id="ARBA00022490"/>
    </source>
</evidence>
<comment type="similarity">
    <text evidence="6">In the N-terminal section; belongs to the MoaB/Mog family.</text>
</comment>
<evidence type="ECO:0000256" key="4">
    <source>
        <dbReference type="ARBA" id="ARBA00004726"/>
    </source>
</evidence>
<dbReference type="CDD" id="cd00885">
    <property type="entry name" value="cinA"/>
    <property type="match status" value="1"/>
</dbReference>
<evidence type="ECO:0000256" key="8">
    <source>
        <dbReference type="ARBA" id="ARBA00015431"/>
    </source>
</evidence>
<dbReference type="InterPro" id="IPR056596">
    <property type="entry name" value="FLAD1_M"/>
</dbReference>
<keyword evidence="16" id="KW-0067">ATP-binding</keyword>
<dbReference type="SUPFAM" id="SSF52402">
    <property type="entry name" value="Adenine nucleotide alpha hydrolases-like"/>
    <property type="match status" value="1"/>
</dbReference>
<accession>A0AAV2IN42</accession>
<keyword evidence="15" id="KW-0274">FAD</keyword>
<evidence type="ECO:0000256" key="12">
    <source>
        <dbReference type="ARBA" id="ARBA00022679"/>
    </source>
</evidence>
<keyword evidence="12" id="KW-0808">Transferase</keyword>
<dbReference type="EC" id="2.7.7.2" evidence="7"/>
<dbReference type="EMBL" id="CAXITT010001049">
    <property type="protein sequence ID" value="CAL1547721.1"/>
    <property type="molecule type" value="Genomic_DNA"/>
</dbReference>
<reference evidence="22 23" key="1">
    <citation type="submission" date="2024-04" db="EMBL/GenBank/DDBJ databases">
        <authorList>
            <consortium name="Genoscope - CEA"/>
            <person name="William W."/>
        </authorList>
    </citation>
    <scope>NUCLEOTIDE SEQUENCE [LARGE SCALE GENOMIC DNA]</scope>
</reference>
<evidence type="ECO:0000256" key="1">
    <source>
        <dbReference type="ARBA" id="ARBA00001946"/>
    </source>
</evidence>
<dbReference type="InterPro" id="IPR014729">
    <property type="entry name" value="Rossmann-like_a/b/a_fold"/>
</dbReference>
<evidence type="ECO:0000256" key="13">
    <source>
        <dbReference type="ARBA" id="ARBA00022695"/>
    </source>
</evidence>
<keyword evidence="14" id="KW-0547">Nucleotide-binding</keyword>
<dbReference type="AlphaFoldDB" id="A0AAV2IN42"/>
<comment type="subcellular location">
    <subcellularLocation>
        <location evidence="3">Cytoplasm</location>
    </subcellularLocation>
</comment>
<evidence type="ECO:0000256" key="10">
    <source>
        <dbReference type="ARBA" id="ARBA00022630"/>
    </source>
</evidence>
<evidence type="ECO:0000256" key="2">
    <source>
        <dbReference type="ARBA" id="ARBA00003316"/>
    </source>
</evidence>
<dbReference type="SUPFAM" id="SSF53218">
    <property type="entry name" value="Molybdenum cofactor biosynthesis proteins"/>
    <property type="match status" value="1"/>
</dbReference>
<dbReference type="Gene3D" id="3.40.980.10">
    <property type="entry name" value="MoaB/Mog-like domain"/>
    <property type="match status" value="1"/>
</dbReference>
<gene>
    <name evidence="22" type="ORF">GSLYS_00021038001</name>
</gene>
<evidence type="ECO:0000256" key="20">
    <source>
        <dbReference type="ARBA" id="ARBA00049494"/>
    </source>
</evidence>
<dbReference type="Pfam" id="PF24102">
    <property type="entry name" value="FLAD1_M"/>
    <property type="match status" value="1"/>
</dbReference>
<keyword evidence="9" id="KW-0963">Cytoplasm</keyword>
<evidence type="ECO:0000259" key="21">
    <source>
        <dbReference type="SMART" id="SM00852"/>
    </source>
</evidence>
<dbReference type="InterPro" id="IPR001453">
    <property type="entry name" value="MoaB/Mog_dom"/>
</dbReference>
<sequence length="593" mass="66584">MNILSGLHYSGSPRLFHARLKTIVRHILVLQNVDLKCKKQIEPYSNCTIGDMAGVNSNHSLGTAAATSTTPVAYADGEIDGLSNMHLSFAPSKTSPRRSYSRAMSGQSTAGIIVIGDEILKGQTLDTNSNFICKKLFSLGVKVLKISVVCDSLDQIANEVALFSQMFTHVITSGGIGPTHDDMTFEGVAKAFDLKTEPHPELVQLITDWFKTTDMNSAEMKMAKVPQTATLHFGTDPKTKQRSKYPLVSVRNVYMFPGVPNLMEKAFTMLGHLFQNPDVEFHTEELYVNKDEASIAASITQVAEKYKDSVVIGSYPDMVNSYYKVKLTVESTNANALLEARKELADKMPKGTVVLFDKDPIASATESVYKVIADPSSSDHYVACVRQAVETLETALDRYALSDICIGFNGGKDCTILLHLFYAVAKKKFPNFDHKLQALYIRSRCPFPEVEKFVQISRDRYNLEMIHYDGRIKECLATLATKHPNMKAVIMGTRGTDPCSKHLTEFSMTDPDWPQFMRVNPLLEWHYKHVWRFLRELCLPYCSLYDRGYTSLGSMDNTHPNPLLQYIDERGVLTYRPAYLLENGEKERDGRNK</sequence>
<evidence type="ECO:0000256" key="14">
    <source>
        <dbReference type="ARBA" id="ARBA00022741"/>
    </source>
</evidence>
<name>A0AAV2IN42_LYMST</name>
<dbReference type="SMART" id="SM00852">
    <property type="entry name" value="MoCF_biosynth"/>
    <property type="match status" value="1"/>
</dbReference>
<evidence type="ECO:0000256" key="6">
    <source>
        <dbReference type="ARBA" id="ARBA00007589"/>
    </source>
</evidence>
<dbReference type="Proteomes" id="UP001497497">
    <property type="component" value="Unassembled WGS sequence"/>
</dbReference>
<evidence type="ECO:0000256" key="16">
    <source>
        <dbReference type="ARBA" id="ARBA00022840"/>
    </source>
</evidence>
<evidence type="ECO:0000256" key="11">
    <source>
        <dbReference type="ARBA" id="ARBA00022643"/>
    </source>
</evidence>
<dbReference type="Pfam" id="PF00994">
    <property type="entry name" value="MoCF_biosynth"/>
    <property type="match status" value="1"/>
</dbReference>
<comment type="function">
    <text evidence="2">Catalyzes the adenylation of flavin mononucleotide (FMN) to form flavin adenine dinucleotide (FAD) coenzyme.</text>
</comment>
<dbReference type="PANTHER" id="PTHR23293">
    <property type="entry name" value="FAD SYNTHETASE-RELATED FMN ADENYLYLTRANSFERASE"/>
    <property type="match status" value="1"/>
</dbReference>
<evidence type="ECO:0000256" key="18">
    <source>
        <dbReference type="ARBA" id="ARBA00031676"/>
    </source>
</evidence>
<dbReference type="GO" id="GO:0005737">
    <property type="term" value="C:cytoplasm"/>
    <property type="evidence" value="ECO:0007669"/>
    <property type="project" value="UniProtKB-SubCell"/>
</dbReference>
<keyword evidence="13" id="KW-0548">Nucleotidyltransferase</keyword>
<organism evidence="22 23">
    <name type="scientific">Lymnaea stagnalis</name>
    <name type="common">Great pond snail</name>
    <name type="synonym">Helix stagnalis</name>
    <dbReference type="NCBI Taxonomy" id="6523"/>
    <lineage>
        <taxon>Eukaryota</taxon>
        <taxon>Metazoa</taxon>
        <taxon>Spiralia</taxon>
        <taxon>Lophotrochozoa</taxon>
        <taxon>Mollusca</taxon>
        <taxon>Gastropoda</taxon>
        <taxon>Heterobranchia</taxon>
        <taxon>Euthyneura</taxon>
        <taxon>Panpulmonata</taxon>
        <taxon>Hygrophila</taxon>
        <taxon>Lymnaeoidea</taxon>
        <taxon>Lymnaeidae</taxon>
        <taxon>Lymnaea</taxon>
    </lineage>
</organism>
<evidence type="ECO:0000313" key="22">
    <source>
        <dbReference type="EMBL" id="CAL1547721.1"/>
    </source>
</evidence>
<comment type="cofactor">
    <cofactor evidence="1">
        <name>Mg(2+)</name>
        <dbReference type="ChEBI" id="CHEBI:18420"/>
    </cofactor>
</comment>
<evidence type="ECO:0000256" key="7">
    <source>
        <dbReference type="ARBA" id="ARBA00012393"/>
    </source>
</evidence>
<evidence type="ECO:0000256" key="17">
    <source>
        <dbReference type="ARBA" id="ARBA00031145"/>
    </source>
</evidence>
<dbReference type="GO" id="GO:0006747">
    <property type="term" value="P:FAD biosynthetic process"/>
    <property type="evidence" value="ECO:0007669"/>
    <property type="project" value="TreeGrafter"/>
</dbReference>
<dbReference type="PANTHER" id="PTHR23293:SF9">
    <property type="entry name" value="FAD SYNTHASE"/>
    <property type="match status" value="1"/>
</dbReference>
<keyword evidence="11" id="KW-0288">FMN</keyword>
<comment type="caution">
    <text evidence="22">The sequence shown here is derived from an EMBL/GenBank/DDBJ whole genome shotgun (WGS) entry which is preliminary data.</text>
</comment>
<evidence type="ECO:0000256" key="3">
    <source>
        <dbReference type="ARBA" id="ARBA00004496"/>
    </source>
</evidence>
<dbReference type="FunFam" id="3.40.50.620:FF:000113">
    <property type="entry name" value="FAD synthase"/>
    <property type="match status" value="1"/>
</dbReference>
<evidence type="ECO:0000256" key="5">
    <source>
        <dbReference type="ARBA" id="ARBA00006749"/>
    </source>
</evidence>
<dbReference type="Gene3D" id="3.40.50.620">
    <property type="entry name" value="HUPs"/>
    <property type="match status" value="1"/>
</dbReference>
<comment type="catalytic activity">
    <reaction evidence="20">
        <text>FMN + ATP + H(+) = FAD + diphosphate</text>
        <dbReference type="Rhea" id="RHEA:17237"/>
        <dbReference type="ChEBI" id="CHEBI:15378"/>
        <dbReference type="ChEBI" id="CHEBI:30616"/>
        <dbReference type="ChEBI" id="CHEBI:33019"/>
        <dbReference type="ChEBI" id="CHEBI:57692"/>
        <dbReference type="ChEBI" id="CHEBI:58210"/>
        <dbReference type="EC" id="2.7.7.2"/>
    </reaction>
</comment>
<dbReference type="Pfam" id="PF01507">
    <property type="entry name" value="PAPS_reduct"/>
    <property type="match status" value="2"/>
</dbReference>
<evidence type="ECO:0000256" key="19">
    <source>
        <dbReference type="ARBA" id="ARBA00031871"/>
    </source>
</evidence>
<keyword evidence="10" id="KW-0285">Flavoprotein</keyword>